<dbReference type="Proteomes" id="UP001240697">
    <property type="component" value="Chromosome"/>
</dbReference>
<dbReference type="InterPro" id="IPR021333">
    <property type="entry name" value="DUF2946"/>
</dbReference>
<evidence type="ECO:0000313" key="2">
    <source>
        <dbReference type="Proteomes" id="UP001240697"/>
    </source>
</evidence>
<protein>
    <submittedName>
        <fullName evidence="1">DUF2946 family protein</fullName>
    </submittedName>
</protein>
<sequence>MHMLRSSFWLSRLVLAWFVLTMGVSIAAPFVQPQSLELVCSASGEIKWVQVGADTDSSPDAMGTSHHHIDCALCLSVTAPPPLFLLDLNSSQQSLSYALRPVPAAHIASVTRAPLPARGPPFFS</sequence>
<proteinExistence type="predicted"/>
<accession>A0ABY8SKF0</accession>
<dbReference type="RefSeq" id="WP_283484724.1">
    <property type="nucleotide sequence ID" value="NZ_CP125947.1"/>
</dbReference>
<keyword evidence="2" id="KW-1185">Reference proteome</keyword>
<gene>
    <name evidence="1" type="ORF">QMY55_13535</name>
</gene>
<dbReference type="EMBL" id="CP125947">
    <property type="protein sequence ID" value="WHS63567.1"/>
    <property type="molecule type" value="Genomic_DNA"/>
</dbReference>
<name>A0ABY8SKF0_9BURK</name>
<reference evidence="1 2" key="1">
    <citation type="submission" date="2023-05" db="EMBL/GenBank/DDBJ databases">
        <authorList>
            <person name="Yin Y."/>
            <person name="Lu Z."/>
        </authorList>
    </citation>
    <scope>NUCLEOTIDE SEQUENCE [LARGE SCALE GENOMIC DNA]</scope>
    <source>
        <strain evidence="1 2">ZM22</strain>
    </source>
</reference>
<dbReference type="Pfam" id="PF11162">
    <property type="entry name" value="DUF2946"/>
    <property type="match status" value="1"/>
</dbReference>
<evidence type="ECO:0000313" key="1">
    <source>
        <dbReference type="EMBL" id="WHS63567.1"/>
    </source>
</evidence>
<organism evidence="1 2">
    <name type="scientific">Comamonas resistens</name>
    <dbReference type="NCBI Taxonomy" id="3046670"/>
    <lineage>
        <taxon>Bacteria</taxon>
        <taxon>Pseudomonadati</taxon>
        <taxon>Pseudomonadota</taxon>
        <taxon>Betaproteobacteria</taxon>
        <taxon>Burkholderiales</taxon>
        <taxon>Comamonadaceae</taxon>
        <taxon>Comamonas</taxon>
    </lineage>
</organism>